<dbReference type="InterPro" id="IPR029063">
    <property type="entry name" value="SAM-dependent_MTases_sf"/>
</dbReference>
<dbReference type="GO" id="GO:0032259">
    <property type="term" value="P:methylation"/>
    <property type="evidence" value="ECO:0007669"/>
    <property type="project" value="UniProtKB-KW"/>
</dbReference>
<protein>
    <submittedName>
        <fullName evidence="2">Class I SAM-dependent methyltransferase</fullName>
    </submittedName>
</protein>
<comment type="caution">
    <text evidence="2">The sequence shown here is derived from an EMBL/GenBank/DDBJ whole genome shotgun (WGS) entry which is preliminary data.</text>
</comment>
<evidence type="ECO:0000313" key="2">
    <source>
        <dbReference type="EMBL" id="TPG08717.1"/>
    </source>
</evidence>
<dbReference type="PANTHER" id="PTHR43591">
    <property type="entry name" value="METHYLTRANSFERASE"/>
    <property type="match status" value="1"/>
</dbReference>
<organism evidence="2 3">
    <name type="scientific">Rhodanobacter glycinis</name>
    <dbReference type="NCBI Taxonomy" id="582702"/>
    <lineage>
        <taxon>Bacteria</taxon>
        <taxon>Pseudomonadati</taxon>
        <taxon>Pseudomonadota</taxon>
        <taxon>Gammaproteobacteria</taxon>
        <taxon>Lysobacterales</taxon>
        <taxon>Rhodanobacteraceae</taxon>
        <taxon>Rhodanobacter</taxon>
    </lineage>
</organism>
<dbReference type="Gene3D" id="3.40.50.150">
    <property type="entry name" value="Vaccinia Virus protein VP39"/>
    <property type="match status" value="1"/>
</dbReference>
<reference evidence="2 3" key="1">
    <citation type="journal article" date="2019" name="Environ. Microbiol.">
        <title>Species interactions and distinct microbial communities in high Arctic permafrost affected cryosols are associated with the CH4 and CO2 gas fluxes.</title>
        <authorList>
            <person name="Altshuler I."/>
            <person name="Hamel J."/>
            <person name="Turney S."/>
            <person name="Magnuson E."/>
            <person name="Levesque R."/>
            <person name="Greer C."/>
            <person name="Whyte L.G."/>
        </authorList>
    </citation>
    <scope>NUCLEOTIDE SEQUENCE [LARGE SCALE GENOMIC DNA]</scope>
    <source>
        <strain evidence="2 3">S13Y</strain>
    </source>
</reference>
<keyword evidence="2" id="KW-0489">Methyltransferase</keyword>
<dbReference type="Proteomes" id="UP000319486">
    <property type="component" value="Unassembled WGS sequence"/>
</dbReference>
<dbReference type="InterPro" id="IPR041698">
    <property type="entry name" value="Methyltransf_25"/>
</dbReference>
<keyword evidence="3" id="KW-1185">Reference proteome</keyword>
<feature type="domain" description="Methyltransferase" evidence="1">
    <location>
        <begin position="64"/>
        <end position="161"/>
    </location>
</feature>
<name>A0A502C691_9GAMM</name>
<sequence length="225" mass="25124">MCIEGRSRHVRTRKDLLHHDGVITLLVDQPRYYDFVARLLTLGHGGALHERFIELARLAPDETILDVGCGTGSLALAAKARVDAGGTVHGIDASKEMIEQASRKAQRRRVPVDFRIATVEALPFQERSFDVVFSTLMLHHLPRPLRRACASEIARVLKPGGRVLITDFHPPARRRMGWVAHLHRHGSVKVEEVHELLVSTGFRMLESGDVGVGDLHFTLATWESN</sequence>
<gene>
    <name evidence="2" type="ORF">EAH88_09840</name>
</gene>
<dbReference type="CDD" id="cd02440">
    <property type="entry name" value="AdoMet_MTases"/>
    <property type="match status" value="1"/>
</dbReference>
<evidence type="ECO:0000259" key="1">
    <source>
        <dbReference type="Pfam" id="PF13649"/>
    </source>
</evidence>
<dbReference type="Pfam" id="PF13649">
    <property type="entry name" value="Methyltransf_25"/>
    <property type="match status" value="1"/>
</dbReference>
<accession>A0A502C691</accession>
<evidence type="ECO:0000313" key="3">
    <source>
        <dbReference type="Proteomes" id="UP000319486"/>
    </source>
</evidence>
<dbReference type="AlphaFoldDB" id="A0A502C691"/>
<proteinExistence type="predicted"/>
<dbReference type="GO" id="GO:0008168">
    <property type="term" value="F:methyltransferase activity"/>
    <property type="evidence" value="ECO:0007669"/>
    <property type="project" value="UniProtKB-KW"/>
</dbReference>
<dbReference type="SUPFAM" id="SSF53335">
    <property type="entry name" value="S-adenosyl-L-methionine-dependent methyltransferases"/>
    <property type="match status" value="1"/>
</dbReference>
<keyword evidence="2" id="KW-0808">Transferase</keyword>
<dbReference type="EMBL" id="RCZO01000005">
    <property type="protein sequence ID" value="TPG08717.1"/>
    <property type="molecule type" value="Genomic_DNA"/>
</dbReference>